<keyword evidence="10" id="KW-1185">Reference proteome</keyword>
<dbReference type="GO" id="GO:0005886">
    <property type="term" value="C:plasma membrane"/>
    <property type="evidence" value="ECO:0007669"/>
    <property type="project" value="UniProtKB-SubCell"/>
</dbReference>
<evidence type="ECO:0000256" key="6">
    <source>
        <dbReference type="ARBA" id="ARBA00023136"/>
    </source>
</evidence>
<dbReference type="AlphaFoldDB" id="A0A1H2DCW4"/>
<keyword evidence="4 7" id="KW-0812">Transmembrane</keyword>
<sequence>MTGDLLQEEVSQTKDRPGLSVAKRNIFLLSVVIDSLGSGMWMPFAIIFFTRSQGMDLGDTGLAMTIGAFVGLMAGFASGHVADRYGAGLVAISSHVVRVLAFAAYPFVESPWQITVVVAVTACGERMLWTANTPMISSIFRGRNVDNILGFAGVLGIMGLGVGAGIAGLLADSVSGLRLIAWLNSASFAITGVLLVIALGSRLLDRPAVASTIDGLTSVGSVWRNRPYLQLCLIQILFVLAASSYVMILPLVIIDVLHGPAWLPAASIVIGNVAIAVAQRPVLKVSRRLPRSRMLFVSVGLYAVSLLLLVPGDLFGAILIVPVVALVVVIGGVAEATATPLMLSAANEAAPEGQKGRYSAVFQTAWGVAEVAGPLVYTTLLAVGNAVLWLSVTAAVLLVAPMLLRVRPMLPPKVLLEAPTAS</sequence>
<name>A0A1H2DCW4_9ACTN</name>
<comment type="subcellular location">
    <subcellularLocation>
        <location evidence="1">Cell membrane</location>
        <topology evidence="1">Multi-pass membrane protein</topology>
    </subcellularLocation>
</comment>
<feature type="transmembrane region" description="Helical" evidence="7">
    <location>
        <begin position="177"/>
        <end position="199"/>
    </location>
</feature>
<feature type="domain" description="Major facilitator superfamily (MFS) profile" evidence="8">
    <location>
        <begin position="227"/>
        <end position="422"/>
    </location>
</feature>
<feature type="transmembrane region" description="Helical" evidence="7">
    <location>
        <begin position="149"/>
        <end position="171"/>
    </location>
</feature>
<proteinExistence type="predicted"/>
<dbReference type="GO" id="GO:0022857">
    <property type="term" value="F:transmembrane transporter activity"/>
    <property type="evidence" value="ECO:0007669"/>
    <property type="project" value="InterPro"/>
</dbReference>
<evidence type="ECO:0000313" key="9">
    <source>
        <dbReference type="EMBL" id="SDT80573.1"/>
    </source>
</evidence>
<keyword evidence="6 7" id="KW-0472">Membrane</keyword>
<feature type="transmembrane region" description="Helical" evidence="7">
    <location>
        <begin position="386"/>
        <end position="404"/>
    </location>
</feature>
<evidence type="ECO:0000256" key="4">
    <source>
        <dbReference type="ARBA" id="ARBA00022692"/>
    </source>
</evidence>
<feature type="transmembrane region" description="Helical" evidence="7">
    <location>
        <begin position="231"/>
        <end position="254"/>
    </location>
</feature>
<keyword evidence="5 7" id="KW-1133">Transmembrane helix</keyword>
<dbReference type="OrthoDB" id="4109786at2"/>
<dbReference type="Pfam" id="PF07690">
    <property type="entry name" value="MFS_1"/>
    <property type="match status" value="1"/>
</dbReference>
<gene>
    <name evidence="9" type="ORF">SAMN04489716_9262</name>
</gene>
<feature type="transmembrane region" description="Helical" evidence="7">
    <location>
        <begin position="61"/>
        <end position="78"/>
    </location>
</feature>
<dbReference type="InterPro" id="IPR011701">
    <property type="entry name" value="MFS"/>
</dbReference>
<dbReference type="RefSeq" id="WP_157752070.1">
    <property type="nucleotide sequence ID" value="NZ_LT629758.1"/>
</dbReference>
<keyword evidence="2" id="KW-0813">Transport</keyword>
<dbReference type="Proteomes" id="UP000198688">
    <property type="component" value="Chromosome I"/>
</dbReference>
<dbReference type="SUPFAM" id="SSF103473">
    <property type="entry name" value="MFS general substrate transporter"/>
    <property type="match status" value="1"/>
</dbReference>
<evidence type="ECO:0000256" key="1">
    <source>
        <dbReference type="ARBA" id="ARBA00004651"/>
    </source>
</evidence>
<protein>
    <submittedName>
        <fullName evidence="9">Na+/melibiose symporter</fullName>
    </submittedName>
</protein>
<dbReference type="STRING" id="113562.SAMN04489716_9262"/>
<evidence type="ECO:0000256" key="7">
    <source>
        <dbReference type="SAM" id="Phobius"/>
    </source>
</evidence>
<evidence type="ECO:0000256" key="5">
    <source>
        <dbReference type="ARBA" id="ARBA00022989"/>
    </source>
</evidence>
<feature type="transmembrane region" description="Helical" evidence="7">
    <location>
        <begin position="260"/>
        <end position="282"/>
    </location>
</feature>
<evidence type="ECO:0000256" key="3">
    <source>
        <dbReference type="ARBA" id="ARBA00022475"/>
    </source>
</evidence>
<dbReference type="EMBL" id="LT629758">
    <property type="protein sequence ID" value="SDT80573.1"/>
    <property type="molecule type" value="Genomic_DNA"/>
</dbReference>
<evidence type="ECO:0000259" key="8">
    <source>
        <dbReference type="PROSITE" id="PS50850"/>
    </source>
</evidence>
<dbReference type="Gene3D" id="1.20.1250.20">
    <property type="entry name" value="MFS general substrate transporter like domains"/>
    <property type="match status" value="2"/>
</dbReference>
<reference evidence="9 10" key="1">
    <citation type="submission" date="2016-10" db="EMBL/GenBank/DDBJ databases">
        <authorList>
            <person name="de Groot N.N."/>
        </authorList>
    </citation>
    <scope>NUCLEOTIDE SEQUENCE [LARGE SCALE GENOMIC DNA]</scope>
    <source>
        <strain evidence="9 10">DSM 43941</strain>
    </source>
</reference>
<dbReference type="InterPro" id="IPR036259">
    <property type="entry name" value="MFS_trans_sf"/>
</dbReference>
<dbReference type="PANTHER" id="PTHR23517">
    <property type="entry name" value="RESISTANCE PROTEIN MDTM, PUTATIVE-RELATED-RELATED"/>
    <property type="match status" value="1"/>
</dbReference>
<feature type="transmembrane region" description="Helical" evidence="7">
    <location>
        <begin position="294"/>
        <end position="311"/>
    </location>
</feature>
<dbReference type="PROSITE" id="PS50850">
    <property type="entry name" value="MFS"/>
    <property type="match status" value="1"/>
</dbReference>
<dbReference type="PANTHER" id="PTHR23517:SF2">
    <property type="entry name" value="MULTIDRUG RESISTANCE PROTEIN MDTH"/>
    <property type="match status" value="1"/>
</dbReference>
<dbReference type="InterPro" id="IPR050171">
    <property type="entry name" value="MFS_Transporters"/>
</dbReference>
<keyword evidence="3" id="KW-1003">Cell membrane</keyword>
<organism evidence="9 10">
    <name type="scientific">Actinoplanes derwentensis</name>
    <dbReference type="NCBI Taxonomy" id="113562"/>
    <lineage>
        <taxon>Bacteria</taxon>
        <taxon>Bacillati</taxon>
        <taxon>Actinomycetota</taxon>
        <taxon>Actinomycetes</taxon>
        <taxon>Micromonosporales</taxon>
        <taxon>Micromonosporaceae</taxon>
        <taxon>Actinoplanes</taxon>
    </lineage>
</organism>
<accession>A0A1H2DCW4</accession>
<evidence type="ECO:0000313" key="10">
    <source>
        <dbReference type="Proteomes" id="UP000198688"/>
    </source>
</evidence>
<feature type="transmembrane region" description="Helical" evidence="7">
    <location>
        <begin position="26"/>
        <end position="49"/>
    </location>
</feature>
<evidence type="ECO:0000256" key="2">
    <source>
        <dbReference type="ARBA" id="ARBA00022448"/>
    </source>
</evidence>
<dbReference type="InterPro" id="IPR020846">
    <property type="entry name" value="MFS_dom"/>
</dbReference>